<reference evidence="1 2" key="1">
    <citation type="submission" date="2021-06" db="EMBL/GenBank/DDBJ databases">
        <title>Gemonas diversity in paddy soil.</title>
        <authorList>
            <person name="Liu G."/>
        </authorList>
    </citation>
    <scope>NUCLEOTIDE SEQUENCE [LARGE SCALE GENOMIC DNA]</scope>
    <source>
        <strain evidence="1 2">RG2</strain>
    </source>
</reference>
<dbReference type="Proteomes" id="UP000683559">
    <property type="component" value="Chromosome"/>
</dbReference>
<evidence type="ECO:0008006" key="3">
    <source>
        <dbReference type="Google" id="ProtNLM"/>
    </source>
</evidence>
<protein>
    <recommendedName>
        <fullName evidence="3">DUF1858 domain-containing protein</fullName>
    </recommendedName>
</protein>
<organism evidence="1 2">
    <name type="scientific">Geomonas subterranea</name>
    <dbReference type="NCBI Taxonomy" id="2847989"/>
    <lineage>
        <taxon>Bacteria</taxon>
        <taxon>Pseudomonadati</taxon>
        <taxon>Thermodesulfobacteriota</taxon>
        <taxon>Desulfuromonadia</taxon>
        <taxon>Geobacterales</taxon>
        <taxon>Geobacteraceae</taxon>
        <taxon>Geomonas</taxon>
    </lineage>
</organism>
<gene>
    <name evidence="1" type="ORF">KP001_09995</name>
</gene>
<evidence type="ECO:0000313" key="1">
    <source>
        <dbReference type="EMBL" id="QXE92819.1"/>
    </source>
</evidence>
<name>A0ABX8LQE8_9BACT</name>
<evidence type="ECO:0000313" key="2">
    <source>
        <dbReference type="Proteomes" id="UP000683559"/>
    </source>
</evidence>
<dbReference type="EMBL" id="CP077683">
    <property type="protein sequence ID" value="QXE92819.1"/>
    <property type="molecule type" value="Genomic_DNA"/>
</dbReference>
<proteinExistence type="predicted"/>
<sequence length="78" mass="8586">MEFKNGLGDTAIQNVIANHPEIGEILNRYEIGCVTCKVGICLLKDVVSIHGLTQEQEAAVETEINDYLDAKAENRRVA</sequence>
<accession>A0ABX8LQE8</accession>
<keyword evidence="2" id="KW-1185">Reference proteome</keyword>
<dbReference type="RefSeq" id="WP_217289363.1">
    <property type="nucleotide sequence ID" value="NZ_CP077683.1"/>
</dbReference>